<keyword evidence="2" id="KW-1185">Reference proteome</keyword>
<evidence type="ECO:0000313" key="2">
    <source>
        <dbReference type="Proteomes" id="UP000276133"/>
    </source>
</evidence>
<proteinExistence type="predicted"/>
<dbReference type="Proteomes" id="UP000276133">
    <property type="component" value="Unassembled WGS sequence"/>
</dbReference>
<evidence type="ECO:0000313" key="1">
    <source>
        <dbReference type="EMBL" id="RNA30504.1"/>
    </source>
</evidence>
<reference evidence="1 2" key="1">
    <citation type="journal article" date="2018" name="Sci. Rep.">
        <title>Genomic signatures of local adaptation to the degree of environmental predictability in rotifers.</title>
        <authorList>
            <person name="Franch-Gras L."/>
            <person name="Hahn C."/>
            <person name="Garcia-Roger E.M."/>
            <person name="Carmona M.J."/>
            <person name="Serra M."/>
            <person name="Gomez A."/>
        </authorList>
    </citation>
    <scope>NUCLEOTIDE SEQUENCE [LARGE SCALE GENOMIC DNA]</scope>
    <source>
        <strain evidence="1">HYR1</strain>
    </source>
</reference>
<dbReference type="EMBL" id="REGN01002083">
    <property type="protein sequence ID" value="RNA30504.1"/>
    <property type="molecule type" value="Genomic_DNA"/>
</dbReference>
<sequence>MRLGITILSVLQLVKSSKSLKFNCVNKQVQISIYALNIISISKLNMCHFSLINLLAKLISGSSIICYIFMKNN</sequence>
<accession>A0A3M7S3X5</accession>
<organism evidence="1 2">
    <name type="scientific">Brachionus plicatilis</name>
    <name type="common">Marine rotifer</name>
    <name type="synonym">Brachionus muelleri</name>
    <dbReference type="NCBI Taxonomy" id="10195"/>
    <lineage>
        <taxon>Eukaryota</taxon>
        <taxon>Metazoa</taxon>
        <taxon>Spiralia</taxon>
        <taxon>Gnathifera</taxon>
        <taxon>Rotifera</taxon>
        <taxon>Eurotatoria</taxon>
        <taxon>Monogononta</taxon>
        <taxon>Pseudotrocha</taxon>
        <taxon>Ploima</taxon>
        <taxon>Brachionidae</taxon>
        <taxon>Brachionus</taxon>
    </lineage>
</organism>
<name>A0A3M7S3X5_BRAPC</name>
<protein>
    <submittedName>
        <fullName evidence="1">Uncharacterized protein</fullName>
    </submittedName>
</protein>
<comment type="caution">
    <text evidence="1">The sequence shown here is derived from an EMBL/GenBank/DDBJ whole genome shotgun (WGS) entry which is preliminary data.</text>
</comment>
<gene>
    <name evidence="1" type="ORF">BpHYR1_034970</name>
</gene>
<dbReference type="AlphaFoldDB" id="A0A3M7S3X5"/>